<accession>A0A395I5W5</accession>
<reference evidence="2 3" key="1">
    <citation type="submission" date="2018-02" db="EMBL/GenBank/DDBJ databases">
        <title>The genomes of Aspergillus section Nigri reveals drivers in fungal speciation.</title>
        <authorList>
            <consortium name="DOE Joint Genome Institute"/>
            <person name="Vesth T.C."/>
            <person name="Nybo J."/>
            <person name="Theobald S."/>
            <person name="Brandl J."/>
            <person name="Frisvad J.C."/>
            <person name="Nielsen K.F."/>
            <person name="Lyhne E.K."/>
            <person name="Kogle M.E."/>
            <person name="Kuo A."/>
            <person name="Riley R."/>
            <person name="Clum A."/>
            <person name="Nolan M."/>
            <person name="Lipzen A."/>
            <person name="Salamov A."/>
            <person name="Henrissat B."/>
            <person name="Wiebenga A."/>
            <person name="De vries R.P."/>
            <person name="Grigoriev I.V."/>
            <person name="Mortensen U.H."/>
            <person name="Andersen M.R."/>
            <person name="Baker S.E."/>
        </authorList>
    </citation>
    <scope>NUCLEOTIDE SEQUENCE [LARGE SCALE GENOMIC DNA]</scope>
    <source>
        <strain evidence="2 3">CBS 101889</strain>
    </source>
</reference>
<keyword evidence="1" id="KW-1133">Transmembrane helix</keyword>
<feature type="transmembrane region" description="Helical" evidence="1">
    <location>
        <begin position="49"/>
        <end position="69"/>
    </location>
</feature>
<keyword evidence="1" id="KW-0472">Membrane</keyword>
<feature type="transmembrane region" description="Helical" evidence="1">
    <location>
        <begin position="81"/>
        <end position="100"/>
    </location>
</feature>
<proteinExistence type="predicted"/>
<dbReference type="OrthoDB" id="3449024at2759"/>
<dbReference type="AlphaFoldDB" id="A0A395I5W5"/>
<dbReference type="Proteomes" id="UP000248961">
    <property type="component" value="Unassembled WGS sequence"/>
</dbReference>
<sequence>MVMVMAQAATGVAVGLCFMSCAVFLSPVSFRPDRDPALIQLLSDLGWLYYMMFLPMLYLQDFLITSIILSDRREQPLIPRWMAWINFVLPLGWFGGLGVHCAHSGPFAWNGAITFWLATACYVVQIVINIPVYWVAAGKIPQS</sequence>
<evidence type="ECO:0000256" key="1">
    <source>
        <dbReference type="SAM" id="Phobius"/>
    </source>
</evidence>
<dbReference type="GeneID" id="37199334"/>
<feature type="transmembrane region" description="Helical" evidence="1">
    <location>
        <begin position="112"/>
        <end position="136"/>
    </location>
</feature>
<evidence type="ECO:0008006" key="4">
    <source>
        <dbReference type="Google" id="ProtNLM"/>
    </source>
</evidence>
<dbReference type="VEuPathDB" id="FungiDB:BO97DRAFT_404850"/>
<protein>
    <recommendedName>
        <fullName evidence="4">Integral membrane protein</fullName>
    </recommendedName>
</protein>
<keyword evidence="3" id="KW-1185">Reference proteome</keyword>
<evidence type="ECO:0000313" key="3">
    <source>
        <dbReference type="Proteomes" id="UP000248961"/>
    </source>
</evidence>
<dbReference type="RefSeq" id="XP_025552888.1">
    <property type="nucleotide sequence ID" value="XM_025695045.1"/>
</dbReference>
<dbReference type="EMBL" id="KZ824278">
    <property type="protein sequence ID" value="RAL13734.1"/>
    <property type="molecule type" value="Genomic_DNA"/>
</dbReference>
<gene>
    <name evidence="2" type="ORF">BO97DRAFT_404850</name>
</gene>
<evidence type="ECO:0000313" key="2">
    <source>
        <dbReference type="EMBL" id="RAL13734.1"/>
    </source>
</evidence>
<keyword evidence="1" id="KW-0812">Transmembrane</keyword>
<name>A0A395I5W5_ASPHC</name>
<organism evidence="2 3">
    <name type="scientific">Aspergillus homomorphus (strain CBS 101889)</name>
    <dbReference type="NCBI Taxonomy" id="1450537"/>
    <lineage>
        <taxon>Eukaryota</taxon>
        <taxon>Fungi</taxon>
        <taxon>Dikarya</taxon>
        <taxon>Ascomycota</taxon>
        <taxon>Pezizomycotina</taxon>
        <taxon>Eurotiomycetes</taxon>
        <taxon>Eurotiomycetidae</taxon>
        <taxon>Eurotiales</taxon>
        <taxon>Aspergillaceae</taxon>
        <taxon>Aspergillus</taxon>
        <taxon>Aspergillus subgen. Circumdati</taxon>
    </lineage>
</organism>